<feature type="transmembrane region" description="Helical" evidence="1">
    <location>
        <begin position="17"/>
        <end position="37"/>
    </location>
</feature>
<reference evidence="2" key="1">
    <citation type="journal article" date="2017" name="Science">
        <title>Giant viruses with an expanded complement of translation system components.</title>
        <authorList>
            <person name="Schulz F."/>
            <person name="Yutin N."/>
            <person name="Ivanova N.N."/>
            <person name="Ortega D.R."/>
            <person name="Lee T.K."/>
            <person name="Vierheilig J."/>
            <person name="Daims H."/>
            <person name="Horn M."/>
            <person name="Wagner M."/>
            <person name="Jensen G.J."/>
            <person name="Kyrpides N.C."/>
            <person name="Koonin E.V."/>
            <person name="Woyke T."/>
        </authorList>
    </citation>
    <scope>NUCLEOTIDE SEQUENCE</scope>
    <source>
        <strain evidence="2">HKV1</strain>
    </source>
</reference>
<evidence type="ECO:0000313" key="2">
    <source>
        <dbReference type="EMBL" id="ARF10605.1"/>
    </source>
</evidence>
<keyword evidence="1" id="KW-1133">Transmembrane helix</keyword>
<keyword evidence="1" id="KW-0472">Membrane</keyword>
<dbReference type="EMBL" id="KY684104">
    <property type="protein sequence ID" value="ARF10605.1"/>
    <property type="molecule type" value="Genomic_DNA"/>
</dbReference>
<protein>
    <submittedName>
        <fullName evidence="2">Uncharacterized protein</fullName>
    </submittedName>
</protein>
<organism evidence="2">
    <name type="scientific">Hokovirus HKV1</name>
    <dbReference type="NCBI Taxonomy" id="1977638"/>
    <lineage>
        <taxon>Viruses</taxon>
        <taxon>Varidnaviria</taxon>
        <taxon>Bamfordvirae</taxon>
        <taxon>Nucleocytoviricota</taxon>
        <taxon>Megaviricetes</taxon>
        <taxon>Imitervirales</taxon>
        <taxon>Mimiviridae</taxon>
        <taxon>Klosneuvirinae</taxon>
        <taxon>Hokovirus</taxon>
    </lineage>
</organism>
<name>A0A1V0SFW1_9VIRU</name>
<proteinExistence type="predicted"/>
<keyword evidence="1" id="KW-0812">Transmembrane</keyword>
<accession>A0A1V0SFW1</accession>
<evidence type="ECO:0000256" key="1">
    <source>
        <dbReference type="SAM" id="Phobius"/>
    </source>
</evidence>
<gene>
    <name evidence="2" type="ORF">Hokovirus_2_132</name>
</gene>
<sequence>MICINHIIINLKYQIKIIYYLLFVILDLLLLMMICINHIIINLKYQIKIIYYLLFVILFFINFNYLNYFIYFVSDYFCFFYNSSL</sequence>
<feature type="transmembrane region" description="Helical" evidence="1">
    <location>
        <begin position="49"/>
        <end position="73"/>
    </location>
</feature>